<dbReference type="Proteomes" id="UP000327013">
    <property type="component" value="Chromosome 6"/>
</dbReference>
<keyword evidence="2" id="KW-1185">Reference proteome</keyword>
<dbReference type="AlphaFoldDB" id="A0A5N6RER2"/>
<evidence type="ECO:0000313" key="2">
    <source>
        <dbReference type="Proteomes" id="UP000327013"/>
    </source>
</evidence>
<evidence type="ECO:0000313" key="1">
    <source>
        <dbReference type="EMBL" id="KAE8077104.1"/>
    </source>
</evidence>
<protein>
    <submittedName>
        <fullName evidence="1">Uncharacterized protein</fullName>
    </submittedName>
</protein>
<accession>A0A5N6RER2</accession>
<reference evidence="1 2" key="1">
    <citation type="submission" date="2019-06" db="EMBL/GenBank/DDBJ databases">
        <title>A chromosomal-level reference genome of Carpinus fangiana (Coryloideae, Betulaceae).</title>
        <authorList>
            <person name="Yang X."/>
            <person name="Wang Z."/>
            <person name="Zhang L."/>
            <person name="Hao G."/>
            <person name="Liu J."/>
            <person name="Yang Y."/>
        </authorList>
    </citation>
    <scope>NUCLEOTIDE SEQUENCE [LARGE SCALE GENOMIC DNA]</scope>
    <source>
        <strain evidence="1">Cfa_2016G</strain>
        <tissue evidence="1">Leaf</tissue>
    </source>
</reference>
<dbReference type="EMBL" id="CM017326">
    <property type="protein sequence ID" value="KAE8077104.1"/>
    <property type="molecule type" value="Genomic_DNA"/>
</dbReference>
<organism evidence="1 2">
    <name type="scientific">Carpinus fangiana</name>
    <dbReference type="NCBI Taxonomy" id="176857"/>
    <lineage>
        <taxon>Eukaryota</taxon>
        <taxon>Viridiplantae</taxon>
        <taxon>Streptophyta</taxon>
        <taxon>Embryophyta</taxon>
        <taxon>Tracheophyta</taxon>
        <taxon>Spermatophyta</taxon>
        <taxon>Magnoliopsida</taxon>
        <taxon>eudicotyledons</taxon>
        <taxon>Gunneridae</taxon>
        <taxon>Pentapetalae</taxon>
        <taxon>rosids</taxon>
        <taxon>fabids</taxon>
        <taxon>Fagales</taxon>
        <taxon>Betulaceae</taxon>
        <taxon>Carpinus</taxon>
    </lineage>
</organism>
<gene>
    <name evidence="1" type="ORF">FH972_015702</name>
</gene>
<name>A0A5N6RER2_9ROSI</name>
<proteinExistence type="predicted"/>
<sequence length="81" mass="9253">MAKPYDDSARKDTQAWFFGWLRAGVQHDERLLAKLEMIVENTSRANLAVPSPDRSTDMLQMQEELASLDAARRQDMATAWV</sequence>